<dbReference type="AlphaFoldDB" id="A0A060XMV9"/>
<evidence type="ECO:0000313" key="5">
    <source>
        <dbReference type="Proteomes" id="UP000193380"/>
    </source>
</evidence>
<proteinExistence type="inferred from homology"/>
<comment type="similarity">
    <text evidence="1">Belongs to the neurexin family.</text>
</comment>
<evidence type="ECO:0000313" key="4">
    <source>
        <dbReference type="EMBL" id="CDQ80761.1"/>
    </source>
</evidence>
<dbReference type="Proteomes" id="UP000193380">
    <property type="component" value="Unassembled WGS sequence"/>
</dbReference>
<dbReference type="Gene3D" id="2.60.120.260">
    <property type="entry name" value="Galactose-binding domain-like"/>
    <property type="match status" value="1"/>
</dbReference>
<reference evidence="4" key="1">
    <citation type="journal article" date="2014" name="Nat. Commun.">
        <title>The rainbow trout genome provides novel insights into evolution after whole-genome duplication in vertebrates.</title>
        <authorList>
            <person name="Berthelot C."/>
            <person name="Brunet F."/>
            <person name="Chalopin D."/>
            <person name="Juanchich A."/>
            <person name="Bernard M."/>
            <person name="Noel B."/>
            <person name="Bento P."/>
            <person name="Da Silva C."/>
            <person name="Labadie K."/>
            <person name="Alberti A."/>
            <person name="Aury J.M."/>
            <person name="Louis A."/>
            <person name="Dehais P."/>
            <person name="Bardou P."/>
            <person name="Montfort J."/>
            <person name="Klopp C."/>
            <person name="Cabau C."/>
            <person name="Gaspin C."/>
            <person name="Thorgaard G.H."/>
            <person name="Boussaha M."/>
            <person name="Quillet E."/>
            <person name="Guyomard R."/>
            <person name="Galiana D."/>
            <person name="Bobe J."/>
            <person name="Volff J.N."/>
            <person name="Genet C."/>
            <person name="Wincker P."/>
            <person name="Jaillon O."/>
            <person name="Roest Crollius H."/>
            <person name="Guiguen Y."/>
        </authorList>
    </citation>
    <scope>NUCLEOTIDE SEQUENCE [LARGE SCALE GENOMIC DNA]</scope>
</reference>
<gene>
    <name evidence="4" type="ORF">GSONMT00060578001</name>
</gene>
<dbReference type="EMBL" id="FR905652">
    <property type="protein sequence ID" value="CDQ80761.1"/>
    <property type="molecule type" value="Genomic_DNA"/>
</dbReference>
<accession>A0A060XMV9</accession>
<dbReference type="FunFam" id="2.60.120.260:FF:000016">
    <property type="entry name" value="Contactin-associated protein-like 4 isoform 1"/>
    <property type="match status" value="1"/>
</dbReference>
<feature type="signal peptide" evidence="2">
    <location>
        <begin position="1"/>
        <end position="40"/>
    </location>
</feature>
<organism evidence="4 5">
    <name type="scientific">Oncorhynchus mykiss</name>
    <name type="common">Rainbow trout</name>
    <name type="synonym">Salmo gairdneri</name>
    <dbReference type="NCBI Taxonomy" id="8022"/>
    <lineage>
        <taxon>Eukaryota</taxon>
        <taxon>Metazoa</taxon>
        <taxon>Chordata</taxon>
        <taxon>Craniata</taxon>
        <taxon>Vertebrata</taxon>
        <taxon>Euteleostomi</taxon>
        <taxon>Actinopterygii</taxon>
        <taxon>Neopterygii</taxon>
        <taxon>Teleostei</taxon>
        <taxon>Protacanthopterygii</taxon>
        <taxon>Salmoniformes</taxon>
        <taxon>Salmonidae</taxon>
        <taxon>Salmoninae</taxon>
        <taxon>Oncorhynchus</taxon>
    </lineage>
</organism>
<dbReference type="CDD" id="cd00057">
    <property type="entry name" value="FA58C"/>
    <property type="match status" value="1"/>
</dbReference>
<dbReference type="SUPFAM" id="SSF49785">
    <property type="entry name" value="Galactose-binding domain-like"/>
    <property type="match status" value="1"/>
</dbReference>
<name>A0A060XMV9_ONCMY</name>
<keyword evidence="2" id="KW-0732">Signal</keyword>
<dbReference type="STRING" id="8022.A0A060XMV9"/>
<evidence type="ECO:0000259" key="3">
    <source>
        <dbReference type="PROSITE" id="PS50022"/>
    </source>
</evidence>
<dbReference type="PANTHER" id="PTHR24543">
    <property type="entry name" value="MULTICOPPER OXIDASE-RELATED"/>
    <property type="match status" value="1"/>
</dbReference>
<reference evidence="4" key="2">
    <citation type="submission" date="2014-03" db="EMBL/GenBank/DDBJ databases">
        <authorList>
            <person name="Genoscope - CEA"/>
        </authorList>
    </citation>
    <scope>NUCLEOTIDE SEQUENCE</scope>
</reference>
<dbReference type="InterPro" id="IPR000421">
    <property type="entry name" value="FA58C"/>
</dbReference>
<dbReference type="PROSITE" id="PS01285">
    <property type="entry name" value="FA58C_1"/>
    <property type="match status" value="1"/>
</dbReference>
<evidence type="ECO:0000256" key="1">
    <source>
        <dbReference type="ARBA" id="ARBA00010241"/>
    </source>
</evidence>
<evidence type="ECO:0000256" key="2">
    <source>
        <dbReference type="SAM" id="SignalP"/>
    </source>
</evidence>
<dbReference type="InterPro" id="IPR008979">
    <property type="entry name" value="Galactose-bd-like_sf"/>
</dbReference>
<dbReference type="Pfam" id="PF00754">
    <property type="entry name" value="F5_F8_type_C"/>
    <property type="match status" value="1"/>
</dbReference>
<dbReference type="PaxDb" id="8022-A0A060XMV9"/>
<feature type="domain" description="F5/8 type C" evidence="3">
    <location>
        <begin position="34"/>
        <end position="190"/>
    </location>
</feature>
<dbReference type="SUPFAM" id="SSF49899">
    <property type="entry name" value="Concanavalin A-like lectins/glucanases"/>
    <property type="match status" value="1"/>
</dbReference>
<dbReference type="Gene3D" id="2.60.120.200">
    <property type="match status" value="1"/>
</dbReference>
<dbReference type="SMART" id="SM00231">
    <property type="entry name" value="FA58C"/>
    <property type="match status" value="1"/>
</dbReference>
<dbReference type="InterPro" id="IPR013320">
    <property type="entry name" value="ConA-like_dom_sf"/>
</dbReference>
<protein>
    <recommendedName>
        <fullName evidence="3">F5/8 type C domain-containing protein</fullName>
    </recommendedName>
</protein>
<dbReference type="PROSITE" id="PS50022">
    <property type="entry name" value="FA58C_3"/>
    <property type="match status" value="1"/>
</dbReference>
<sequence length="278" mass="31003">MVALLRQHHFVLNMDLRTRRHSGMILQLAVLLWCSHGAIGKDSCDGPLVSNLPQSSFRSSSQLSNSHGPGFAKVNRRDGAGGWAPVESNKYQWLEVDLGERTEITAVATQGRYGSSDWVSSFLLMFSDTGCNWKQYRQEDNIRAFTGNSNADSVVQFKLQQPVFARFLRLLPLDWNPNGRIGLRLEAYGCPYKSDVARFDGSSCLLYRFSPNPTSSQTAKDIISLKFKTLQNSGTLIHTEGQDHTITLELHKGKLLLHLRKGTVASSTIKSIYLACPL</sequence>
<feature type="chain" id="PRO_5001591244" description="F5/8 type C domain-containing protein" evidence="2">
    <location>
        <begin position="41"/>
        <end position="278"/>
    </location>
</feature>